<evidence type="ECO:0000256" key="1">
    <source>
        <dbReference type="ARBA" id="ARBA00004123"/>
    </source>
</evidence>
<proteinExistence type="predicted"/>
<feature type="region of interest" description="Disordered" evidence="6">
    <location>
        <begin position="226"/>
        <end position="297"/>
    </location>
</feature>
<keyword evidence="2" id="KW-0805">Transcription regulation</keyword>
<comment type="subcellular location">
    <subcellularLocation>
        <location evidence="1">Nucleus</location>
    </subcellularLocation>
</comment>
<dbReference type="SUPFAM" id="SSF118290">
    <property type="entry name" value="WRKY DNA-binding domain"/>
    <property type="match status" value="1"/>
</dbReference>
<keyword evidence="4" id="KW-0804">Transcription</keyword>
<sequence length="355" mass="37288">MGDVLHSQPGAADVAVWPGELDEQLITELLSDDSLLLGALQQAPAGDSEHCCSSDPGGASSAPAPCISGDGGTATEQELLLPQPEAVSRALCSVYTGPTIRDIEKALSASKPYPWSRSRYSPMHLGRLGAVSRAPEKYTTKVKSCDGKTPSDGYKWRKYGQKSIKNNPHPRSYYKCTSSRCGAKKHVEKSPDDPEMLSVTYEGAHLHGPQPLFPRRRQWLPVGMGATTTKQQQQQACSASSLSPAALASDDAGGGWPSSSQQLVTSNVQAREPTAAAAAGESETVPGPQTAGHAGDAASTQTHLLLLTADSCDDGSTASMPPPRLAAATFHCDSPPAPTTWSCSVLESILPRIDS</sequence>
<evidence type="ECO:0000256" key="2">
    <source>
        <dbReference type="ARBA" id="ARBA00023015"/>
    </source>
</evidence>
<dbReference type="FunCoup" id="A0A804QYQ0">
    <property type="interactions" value="252"/>
</dbReference>
<accession>A0A804QYQ0</accession>
<organism evidence="8 9">
    <name type="scientific">Zea mays</name>
    <name type="common">Maize</name>
    <dbReference type="NCBI Taxonomy" id="4577"/>
    <lineage>
        <taxon>Eukaryota</taxon>
        <taxon>Viridiplantae</taxon>
        <taxon>Streptophyta</taxon>
        <taxon>Embryophyta</taxon>
        <taxon>Tracheophyta</taxon>
        <taxon>Spermatophyta</taxon>
        <taxon>Magnoliopsida</taxon>
        <taxon>Liliopsida</taxon>
        <taxon>Poales</taxon>
        <taxon>Poaceae</taxon>
        <taxon>PACMAD clade</taxon>
        <taxon>Panicoideae</taxon>
        <taxon>Andropogonodae</taxon>
        <taxon>Andropogoneae</taxon>
        <taxon>Tripsacinae</taxon>
        <taxon>Zea</taxon>
    </lineage>
</organism>
<name>A0A804QYQ0_MAIZE</name>
<evidence type="ECO:0000259" key="7">
    <source>
        <dbReference type="PROSITE" id="PS50811"/>
    </source>
</evidence>
<feature type="region of interest" description="Disordered" evidence="6">
    <location>
        <begin position="48"/>
        <end position="71"/>
    </location>
</feature>
<dbReference type="EnsemblPlants" id="Zm00001eb367920_T001">
    <property type="protein sequence ID" value="Zm00001eb367920_P001"/>
    <property type="gene ID" value="Zm00001eb367920"/>
</dbReference>
<dbReference type="SMR" id="A0A804QYQ0"/>
<feature type="domain" description="WRKY" evidence="7">
    <location>
        <begin position="145"/>
        <end position="210"/>
    </location>
</feature>
<dbReference type="SMART" id="SM00774">
    <property type="entry name" value="WRKY"/>
    <property type="match status" value="1"/>
</dbReference>
<feature type="compositionally biased region" description="Polar residues" evidence="6">
    <location>
        <begin position="257"/>
        <end position="269"/>
    </location>
</feature>
<dbReference type="OrthoDB" id="652816at2759"/>
<gene>
    <name evidence="8" type="primary">LOC103636510</name>
</gene>
<keyword evidence="5" id="KW-0539">Nucleus</keyword>
<dbReference type="AlphaFoldDB" id="A0A804QYQ0"/>
<dbReference type="GeneID" id="103636510"/>
<dbReference type="GO" id="GO:0003700">
    <property type="term" value="F:DNA-binding transcription factor activity"/>
    <property type="evidence" value="ECO:0000318"/>
    <property type="project" value="GO_Central"/>
</dbReference>
<evidence type="ECO:0000313" key="8">
    <source>
        <dbReference type="EnsemblPlants" id="Zm00001eb367920_P001"/>
    </source>
</evidence>
<dbReference type="InterPro" id="IPR003657">
    <property type="entry name" value="WRKY_dom"/>
</dbReference>
<dbReference type="InterPro" id="IPR036576">
    <property type="entry name" value="WRKY_dom_sf"/>
</dbReference>
<reference evidence="9" key="1">
    <citation type="journal article" date="2009" name="Science">
        <title>The B73 maize genome: complexity, diversity, and dynamics.</title>
        <authorList>
            <person name="Schnable P.S."/>
            <person name="Ware D."/>
            <person name="Fulton R.S."/>
            <person name="Stein J.C."/>
            <person name="Wei F."/>
            <person name="Pasternak S."/>
            <person name="Liang C."/>
            <person name="Zhang J."/>
            <person name="Fulton L."/>
            <person name="Graves T.A."/>
            <person name="Minx P."/>
            <person name="Reily A.D."/>
            <person name="Courtney L."/>
            <person name="Kruchowski S.S."/>
            <person name="Tomlinson C."/>
            <person name="Strong C."/>
            <person name="Delehaunty K."/>
            <person name="Fronick C."/>
            <person name="Courtney B."/>
            <person name="Rock S.M."/>
            <person name="Belter E."/>
            <person name="Du F."/>
            <person name="Kim K."/>
            <person name="Abbott R.M."/>
            <person name="Cotton M."/>
            <person name="Levy A."/>
            <person name="Marchetto P."/>
            <person name="Ochoa K."/>
            <person name="Jackson S.M."/>
            <person name="Gillam B."/>
            <person name="Chen W."/>
            <person name="Yan L."/>
            <person name="Higginbotham J."/>
            <person name="Cardenas M."/>
            <person name="Waligorski J."/>
            <person name="Applebaum E."/>
            <person name="Phelps L."/>
            <person name="Falcone J."/>
            <person name="Kanchi K."/>
            <person name="Thane T."/>
            <person name="Scimone A."/>
            <person name="Thane N."/>
            <person name="Henke J."/>
            <person name="Wang T."/>
            <person name="Ruppert J."/>
            <person name="Shah N."/>
            <person name="Rotter K."/>
            <person name="Hodges J."/>
            <person name="Ingenthron E."/>
            <person name="Cordes M."/>
            <person name="Kohlberg S."/>
            <person name="Sgro J."/>
            <person name="Delgado B."/>
            <person name="Mead K."/>
            <person name="Chinwalla A."/>
            <person name="Leonard S."/>
            <person name="Crouse K."/>
            <person name="Collura K."/>
            <person name="Kudrna D."/>
            <person name="Currie J."/>
            <person name="He R."/>
            <person name="Angelova A."/>
            <person name="Rajasekar S."/>
            <person name="Mueller T."/>
            <person name="Lomeli R."/>
            <person name="Scara G."/>
            <person name="Ko A."/>
            <person name="Delaney K."/>
            <person name="Wissotski M."/>
            <person name="Lopez G."/>
            <person name="Campos D."/>
            <person name="Braidotti M."/>
            <person name="Ashley E."/>
            <person name="Golser W."/>
            <person name="Kim H."/>
            <person name="Lee S."/>
            <person name="Lin J."/>
            <person name="Dujmic Z."/>
            <person name="Kim W."/>
            <person name="Talag J."/>
            <person name="Zuccolo A."/>
            <person name="Fan C."/>
            <person name="Sebastian A."/>
            <person name="Kramer M."/>
            <person name="Spiegel L."/>
            <person name="Nascimento L."/>
            <person name="Zutavern T."/>
            <person name="Miller B."/>
            <person name="Ambroise C."/>
            <person name="Muller S."/>
            <person name="Spooner W."/>
            <person name="Narechania A."/>
            <person name="Ren L."/>
            <person name="Wei S."/>
            <person name="Kumari S."/>
            <person name="Faga B."/>
            <person name="Levy M.J."/>
            <person name="McMahan L."/>
            <person name="Van Buren P."/>
            <person name="Vaughn M.W."/>
            <person name="Ying K."/>
            <person name="Yeh C.-T."/>
            <person name="Emrich S.J."/>
            <person name="Jia Y."/>
            <person name="Kalyanaraman A."/>
            <person name="Hsia A.-P."/>
            <person name="Barbazuk W.B."/>
            <person name="Baucom R.S."/>
            <person name="Brutnell T.P."/>
            <person name="Carpita N.C."/>
            <person name="Chaparro C."/>
            <person name="Chia J.-M."/>
            <person name="Deragon J.-M."/>
            <person name="Estill J.C."/>
            <person name="Fu Y."/>
            <person name="Jeddeloh J.A."/>
            <person name="Han Y."/>
            <person name="Lee H."/>
            <person name="Li P."/>
            <person name="Lisch D.R."/>
            <person name="Liu S."/>
            <person name="Liu Z."/>
            <person name="Nagel D.H."/>
            <person name="McCann M.C."/>
            <person name="SanMiguel P."/>
            <person name="Myers A.M."/>
            <person name="Nettleton D."/>
            <person name="Nguyen J."/>
            <person name="Penning B.W."/>
            <person name="Ponnala L."/>
            <person name="Schneider K.L."/>
            <person name="Schwartz D.C."/>
            <person name="Sharma A."/>
            <person name="Soderlund C."/>
            <person name="Springer N.M."/>
            <person name="Sun Q."/>
            <person name="Wang H."/>
            <person name="Waterman M."/>
            <person name="Westerman R."/>
            <person name="Wolfgruber T.K."/>
            <person name="Yang L."/>
            <person name="Yu Y."/>
            <person name="Zhang L."/>
            <person name="Zhou S."/>
            <person name="Zhu Q."/>
            <person name="Bennetzen J.L."/>
            <person name="Dawe R.K."/>
            <person name="Jiang J."/>
            <person name="Jiang N."/>
            <person name="Presting G.G."/>
            <person name="Wessler S.R."/>
            <person name="Aluru S."/>
            <person name="Martienssen R.A."/>
            <person name="Clifton S.W."/>
            <person name="McCombie W.R."/>
            <person name="Wing R.A."/>
            <person name="Wilson R.K."/>
        </authorList>
    </citation>
    <scope>NUCLEOTIDE SEQUENCE [LARGE SCALE GENOMIC DNA]</scope>
    <source>
        <strain evidence="9">cv. B73</strain>
    </source>
</reference>
<reference evidence="8" key="2">
    <citation type="submission" date="2019-07" db="EMBL/GenBank/DDBJ databases">
        <authorList>
            <person name="Seetharam A."/>
            <person name="Woodhouse M."/>
            <person name="Cannon E."/>
        </authorList>
    </citation>
    <scope>NUCLEOTIDE SEQUENCE [LARGE SCALE GENOMIC DNA]</scope>
    <source>
        <strain evidence="8">cv. B73</strain>
    </source>
</reference>
<dbReference type="RefSeq" id="XP_020398215.1">
    <property type="nucleotide sequence ID" value="XM_020542626.2"/>
</dbReference>
<dbReference type="GO" id="GO:0006355">
    <property type="term" value="P:regulation of DNA-templated transcription"/>
    <property type="evidence" value="ECO:0000318"/>
    <property type="project" value="GO_Central"/>
</dbReference>
<dbReference type="PANTHER" id="PTHR31221:SF38">
    <property type="entry name" value="WRKY DOMAIN-CONTAINING PROTEIN"/>
    <property type="match status" value="1"/>
</dbReference>
<dbReference type="InterPro" id="IPR044810">
    <property type="entry name" value="WRKY_plant"/>
</dbReference>
<evidence type="ECO:0000256" key="3">
    <source>
        <dbReference type="ARBA" id="ARBA00023125"/>
    </source>
</evidence>
<dbReference type="Gene3D" id="2.20.25.80">
    <property type="entry name" value="WRKY domain"/>
    <property type="match status" value="1"/>
</dbReference>
<evidence type="ECO:0000313" key="9">
    <source>
        <dbReference type="Proteomes" id="UP000007305"/>
    </source>
</evidence>
<feature type="compositionally biased region" description="Low complexity" evidence="6">
    <location>
        <begin position="231"/>
        <end position="249"/>
    </location>
</feature>
<keyword evidence="9" id="KW-1185">Reference proteome</keyword>
<evidence type="ECO:0000256" key="5">
    <source>
        <dbReference type="ARBA" id="ARBA00023242"/>
    </source>
</evidence>
<dbReference type="Pfam" id="PF03106">
    <property type="entry name" value="WRKY"/>
    <property type="match status" value="1"/>
</dbReference>
<reference evidence="8" key="3">
    <citation type="submission" date="2021-05" db="UniProtKB">
        <authorList>
            <consortium name="EnsemblPlants"/>
        </authorList>
    </citation>
    <scope>IDENTIFICATION</scope>
    <source>
        <strain evidence="8">cv. B73</strain>
    </source>
</reference>
<evidence type="ECO:0000256" key="4">
    <source>
        <dbReference type="ARBA" id="ARBA00023163"/>
    </source>
</evidence>
<dbReference type="InParanoid" id="A0A804QYQ0"/>
<keyword evidence="3" id="KW-0238">DNA-binding</keyword>
<evidence type="ECO:0000256" key="6">
    <source>
        <dbReference type="SAM" id="MobiDB-lite"/>
    </source>
</evidence>
<dbReference type="PROSITE" id="PS50811">
    <property type="entry name" value="WRKY"/>
    <property type="match status" value="1"/>
</dbReference>
<dbReference type="GO" id="GO:0000976">
    <property type="term" value="F:transcription cis-regulatory region binding"/>
    <property type="evidence" value="ECO:0000318"/>
    <property type="project" value="GO_Central"/>
</dbReference>
<dbReference type="GO" id="GO:0005634">
    <property type="term" value="C:nucleus"/>
    <property type="evidence" value="ECO:0000318"/>
    <property type="project" value="GO_Central"/>
</dbReference>
<feature type="compositionally biased region" description="Low complexity" evidence="6">
    <location>
        <begin position="53"/>
        <end position="68"/>
    </location>
</feature>
<dbReference type="Proteomes" id="UP000007305">
    <property type="component" value="Chromosome 8"/>
</dbReference>
<dbReference type="PANTHER" id="PTHR31221">
    <property type="entry name" value="WRKY TRANSCRIPTION FACTOR PROTEIN 1-RELATED"/>
    <property type="match status" value="1"/>
</dbReference>
<dbReference type="KEGG" id="zma:103636510"/>
<dbReference type="Gramene" id="Zm00001eb367920_T001">
    <property type="protein sequence ID" value="Zm00001eb367920_P001"/>
    <property type="gene ID" value="Zm00001eb367920"/>
</dbReference>
<protein>
    <recommendedName>
        <fullName evidence="7">WRKY domain-containing protein</fullName>
    </recommendedName>
</protein>